<proteinExistence type="predicted"/>
<feature type="region of interest" description="Disordered" evidence="1">
    <location>
        <begin position="835"/>
        <end position="862"/>
    </location>
</feature>
<evidence type="ECO:0000313" key="2">
    <source>
        <dbReference type="EMBL" id="OSX77505.1"/>
    </source>
</evidence>
<sequence length="1071" mass="112305">MLWVDSRTVTHKSHHKIMSMCVVFGVLRNPHTSLWLFRMATSRLCPTPGARDEKCNSHNTVDCDNVRRRSTRMLRNIGSEWDEPKYVAAGCLASTAAPCAARENPTAVSFFSHCRPHHVLLLGNRRYVAKKSSYCGAQGRPRPILVLSQHAHSINPRIKLWRDFDHRVDKSECAIGQNPTSCDQQNLALPIGCPTTKTGRHHEGYDSMCSRTSLRDRVVQECSSHSRRDFPKASSCYFLARATGSAAQLLRCPRQMRMCQSRLLPFEATDQSCHLRRRGGLGAPPPSTPTGAAVGVRVVGSPSRWYGGGGLDIPGVEVVSPPAAMAAAAAAAAESTAAEATAAPVTAATTAVVPSDAALTRAARRMGGGHRKTYGGQRKAAGVGTPVAGTPPRHVTPVAAPPTGGTFRRGGGCVPPAATRRCGAQSRPPGGGSDGWRTPAGAARVGAALEGCNPTSDIDAAPAAARVAVDGRQTTHRLSLARVSGGWDGLTDITRGGRRPLWRQRQGLPPRERVLGFFWAATRRGAADASPPARNLPWTPSERKWSEGGGTGRVRNTQDGCLVWGGGVGTMRRTRAVDDRGGGGGVPRDTQGPGQRCTGWQIDDAVVGMHWPLQSRFSDLEERPYPVYPSSVLRRARHTSSSRTSPTPPPAPPQPHDRPECAAELVSRRPDDGVSVVTDESAVSRNASGMGGGRVGRTQPPAAGGGPTSDGRGEGSTPLLPPSPPPPPSAAASVPATGAPLPVALAVPPPPRRRRCRTTMMATTRAAVSAAAATAAATAMPAAAAPDTPAVSLSPPPRGWTQPGSPPPPPTTRRGGAANTQSMVPVVSVVVTTTRERFPPPISTRDTSVPSVTSRNQSDSPKAAHWVGAQAEADNVRPVGHAPRPIVGEHQRLGRVGLLDRRHNRRVVRGKRRDGDEAAARARGAVFGQAAGSGEAHGNVSVGAADTTDLRKRFGGGEGQRFRARGRRAAAEGAGVGARQVDRAHAHNVDNGGGTEGGGGPRRCGEGAGEEGGGGGGRRRGGHDGARHPPGRGHGGSKPGHFDRHVEQMRAVLVAFSATGYCSRGTFPIDE</sequence>
<dbReference type="AlphaFoldDB" id="A0A1X6P9V2"/>
<feature type="compositionally biased region" description="Gly residues" evidence="1">
    <location>
        <begin position="991"/>
        <end position="1016"/>
    </location>
</feature>
<dbReference type="EMBL" id="KV918837">
    <property type="protein sequence ID" value="OSX77505.1"/>
    <property type="molecule type" value="Genomic_DNA"/>
</dbReference>
<feature type="compositionally biased region" description="Polar residues" evidence="1">
    <location>
        <begin position="844"/>
        <end position="860"/>
    </location>
</feature>
<accession>A0A1X6P9V2</accession>
<feature type="compositionally biased region" description="Basic and acidic residues" evidence="1">
    <location>
        <begin position="655"/>
        <end position="672"/>
    </location>
</feature>
<name>A0A1X6P9V2_PORUM</name>
<protein>
    <submittedName>
        <fullName evidence="2">Uncharacterized protein</fullName>
    </submittedName>
</protein>
<feature type="region of interest" description="Disordered" evidence="1">
    <location>
        <begin position="951"/>
        <end position="1042"/>
    </location>
</feature>
<keyword evidence="3" id="KW-1185">Reference proteome</keyword>
<feature type="region of interest" description="Disordered" evidence="1">
    <location>
        <begin position="366"/>
        <end position="408"/>
    </location>
</feature>
<evidence type="ECO:0000256" key="1">
    <source>
        <dbReference type="SAM" id="MobiDB-lite"/>
    </source>
</evidence>
<feature type="compositionally biased region" description="Pro residues" evidence="1">
    <location>
        <begin position="719"/>
        <end position="729"/>
    </location>
</feature>
<organism evidence="2 3">
    <name type="scientific">Porphyra umbilicalis</name>
    <name type="common">Purple laver</name>
    <name type="synonym">Red alga</name>
    <dbReference type="NCBI Taxonomy" id="2786"/>
    <lineage>
        <taxon>Eukaryota</taxon>
        <taxon>Rhodophyta</taxon>
        <taxon>Bangiophyceae</taxon>
        <taxon>Bangiales</taxon>
        <taxon>Bangiaceae</taxon>
        <taxon>Porphyra</taxon>
    </lineage>
</organism>
<feature type="region of interest" description="Disordered" evidence="1">
    <location>
        <begin position="631"/>
        <end position="736"/>
    </location>
</feature>
<feature type="region of interest" description="Disordered" evidence="1">
    <location>
        <begin position="786"/>
        <end position="823"/>
    </location>
</feature>
<dbReference type="Proteomes" id="UP000218209">
    <property type="component" value="Unassembled WGS sequence"/>
</dbReference>
<feature type="compositionally biased region" description="Pro residues" evidence="1">
    <location>
        <begin position="794"/>
        <end position="811"/>
    </location>
</feature>
<evidence type="ECO:0000313" key="3">
    <source>
        <dbReference type="Proteomes" id="UP000218209"/>
    </source>
</evidence>
<reference evidence="2 3" key="1">
    <citation type="submission" date="2017-03" db="EMBL/GenBank/DDBJ databases">
        <title>WGS assembly of Porphyra umbilicalis.</title>
        <authorList>
            <person name="Brawley S.H."/>
            <person name="Blouin N.A."/>
            <person name="Ficko-Blean E."/>
            <person name="Wheeler G.L."/>
            <person name="Lohr M."/>
            <person name="Goodson H.V."/>
            <person name="Jenkins J.W."/>
            <person name="Blaby-Haas C.E."/>
            <person name="Helliwell K.E."/>
            <person name="Chan C."/>
            <person name="Marriage T."/>
            <person name="Bhattacharya D."/>
            <person name="Klein A.S."/>
            <person name="Badis Y."/>
            <person name="Brodie J."/>
            <person name="Cao Y."/>
            <person name="Collen J."/>
            <person name="Dittami S.M."/>
            <person name="Gachon C.M."/>
            <person name="Green B.R."/>
            <person name="Karpowicz S."/>
            <person name="Kim J.W."/>
            <person name="Kudahl U."/>
            <person name="Lin S."/>
            <person name="Michel G."/>
            <person name="Mittag M."/>
            <person name="Olson B.J."/>
            <person name="Pangilinan J."/>
            <person name="Peng Y."/>
            <person name="Qiu H."/>
            <person name="Shu S."/>
            <person name="Singer J.T."/>
            <person name="Smith A.G."/>
            <person name="Sprecher B.N."/>
            <person name="Wagner V."/>
            <person name="Wang W."/>
            <person name="Wang Z.-Y."/>
            <person name="Yan J."/>
            <person name="Yarish C."/>
            <person name="Zoeuner-Riek S."/>
            <person name="Zhuang Y."/>
            <person name="Zou Y."/>
            <person name="Lindquist E.A."/>
            <person name="Grimwood J."/>
            <person name="Barry K."/>
            <person name="Rokhsar D.S."/>
            <person name="Schmutz J."/>
            <person name="Stiller J.W."/>
            <person name="Grossman A.R."/>
            <person name="Prochnik S.E."/>
        </authorList>
    </citation>
    <scope>NUCLEOTIDE SEQUENCE [LARGE SCALE GENOMIC DNA]</scope>
    <source>
        <strain evidence="2">4086291</strain>
    </source>
</reference>
<feature type="region of interest" description="Disordered" evidence="1">
    <location>
        <begin position="528"/>
        <end position="596"/>
    </location>
</feature>
<gene>
    <name evidence="2" type="ORF">BU14_0147s0030</name>
</gene>